<name>A0ABP6LK15_9ACTN</name>
<evidence type="ECO:0000313" key="1">
    <source>
        <dbReference type="EMBL" id="GAA3047062.1"/>
    </source>
</evidence>
<dbReference type="Proteomes" id="UP001501532">
    <property type="component" value="Unassembled WGS sequence"/>
</dbReference>
<sequence length="100" mass="10485">MARIRTRRADRVSLPGGRVTPLLTNRGPVLLPALRFTGMAESSTAARERSVAPGGGGRMADVTLGLVADRKKSGEGGDGQDNFPIPLLLEETVPAYGVLT</sequence>
<organism evidence="1 2">
    <name type="scientific">Streptomyces glomeratus</name>
    <dbReference type="NCBI Taxonomy" id="284452"/>
    <lineage>
        <taxon>Bacteria</taxon>
        <taxon>Bacillati</taxon>
        <taxon>Actinomycetota</taxon>
        <taxon>Actinomycetes</taxon>
        <taxon>Kitasatosporales</taxon>
        <taxon>Streptomycetaceae</taxon>
        <taxon>Streptomyces</taxon>
    </lineage>
</organism>
<keyword evidence="2" id="KW-1185">Reference proteome</keyword>
<protein>
    <submittedName>
        <fullName evidence="1">Uncharacterized protein</fullName>
    </submittedName>
</protein>
<gene>
    <name evidence="1" type="ORF">GCM10010448_32480</name>
</gene>
<proteinExistence type="predicted"/>
<comment type="caution">
    <text evidence="1">The sequence shown here is derived from an EMBL/GenBank/DDBJ whole genome shotgun (WGS) entry which is preliminary data.</text>
</comment>
<dbReference type="EMBL" id="BAAAUF010000022">
    <property type="protein sequence ID" value="GAA3047062.1"/>
    <property type="molecule type" value="Genomic_DNA"/>
</dbReference>
<accession>A0ABP6LK15</accession>
<reference evidence="2" key="1">
    <citation type="journal article" date="2019" name="Int. J. Syst. Evol. Microbiol.">
        <title>The Global Catalogue of Microorganisms (GCM) 10K type strain sequencing project: providing services to taxonomists for standard genome sequencing and annotation.</title>
        <authorList>
            <consortium name="The Broad Institute Genomics Platform"/>
            <consortium name="The Broad Institute Genome Sequencing Center for Infectious Disease"/>
            <person name="Wu L."/>
            <person name="Ma J."/>
        </authorList>
    </citation>
    <scope>NUCLEOTIDE SEQUENCE [LARGE SCALE GENOMIC DNA]</scope>
    <source>
        <strain evidence="2">JCM 9091</strain>
    </source>
</reference>
<evidence type="ECO:0000313" key="2">
    <source>
        <dbReference type="Proteomes" id="UP001501532"/>
    </source>
</evidence>